<feature type="region of interest" description="Disordered" evidence="1">
    <location>
        <begin position="127"/>
        <end position="146"/>
    </location>
</feature>
<evidence type="ECO:0000313" key="3">
    <source>
        <dbReference type="Proteomes" id="UP000019763"/>
    </source>
</evidence>
<dbReference type="Proteomes" id="UP000019763">
    <property type="component" value="Unassembled WGS sequence"/>
</dbReference>
<dbReference type="RefSeq" id="XP_011133144.1">
    <property type="nucleotide sequence ID" value="XM_011134842.1"/>
</dbReference>
<accession>A0A023AY83</accession>
<gene>
    <name evidence="2" type="ORF">GNI_164390</name>
</gene>
<organism evidence="2 3">
    <name type="scientific">Gregarina niphandrodes</name>
    <name type="common">Septate eugregarine</name>
    <dbReference type="NCBI Taxonomy" id="110365"/>
    <lineage>
        <taxon>Eukaryota</taxon>
        <taxon>Sar</taxon>
        <taxon>Alveolata</taxon>
        <taxon>Apicomplexa</taxon>
        <taxon>Conoidasida</taxon>
        <taxon>Gregarinasina</taxon>
        <taxon>Eugregarinorida</taxon>
        <taxon>Gregarinidae</taxon>
        <taxon>Gregarina</taxon>
    </lineage>
</organism>
<sequence length="245" mass="26108">MFVKRTLLAVGGLANVVHNPQATDVCGCQVSSDLKILVNCLDQKVADGSCTDPLLLDTITYSAAADVCLREGPVTSSLVDSISPKVMKSVTVAIDPMAHMEFSAMQVQVDQLCTGLLVTTGNVTSDTSAPDSFDSDRTTTKATEKNATDAQCPTLKTINGYTSMNYTFDDDSKMLTVKPETGDTWTVSDAQYFQLWVEGCTLVDDYQAVALSTVYEPVLPRTQGVKGLFGAASFATAFLVLVGLS</sequence>
<dbReference type="AlphaFoldDB" id="A0A023AY83"/>
<dbReference type="GeneID" id="22915686"/>
<keyword evidence="3" id="KW-1185">Reference proteome</keyword>
<evidence type="ECO:0000256" key="1">
    <source>
        <dbReference type="SAM" id="MobiDB-lite"/>
    </source>
</evidence>
<dbReference type="VEuPathDB" id="CryptoDB:GNI_164390"/>
<reference evidence="2" key="1">
    <citation type="submission" date="2013-12" db="EMBL/GenBank/DDBJ databases">
        <authorList>
            <person name="Omoto C.K."/>
            <person name="Sibley D."/>
            <person name="Venepally P."/>
            <person name="Hadjithomas M."/>
            <person name="Karamycheva S."/>
            <person name="Brunk B."/>
            <person name="Roos D."/>
            <person name="Caler E."/>
            <person name="Lorenzi H."/>
        </authorList>
    </citation>
    <scope>NUCLEOTIDE SEQUENCE</scope>
</reference>
<comment type="caution">
    <text evidence="2">The sequence shown here is derived from an EMBL/GenBank/DDBJ whole genome shotgun (WGS) entry which is preliminary data.</text>
</comment>
<proteinExistence type="predicted"/>
<dbReference type="EMBL" id="AFNH02001226">
    <property type="protein sequence ID" value="EZG43616.1"/>
    <property type="molecule type" value="Genomic_DNA"/>
</dbReference>
<name>A0A023AY83_GRENI</name>
<evidence type="ECO:0000313" key="2">
    <source>
        <dbReference type="EMBL" id="EZG43616.1"/>
    </source>
</evidence>
<feature type="compositionally biased region" description="Basic and acidic residues" evidence="1">
    <location>
        <begin position="134"/>
        <end position="146"/>
    </location>
</feature>
<protein>
    <submittedName>
        <fullName evidence="2">Uncharacterized protein</fullName>
    </submittedName>
</protein>